<protein>
    <submittedName>
        <fullName evidence="1">Nitric oxide reductase NorD protein</fullName>
    </submittedName>
</protein>
<reference evidence="1 2" key="1">
    <citation type="submission" date="2019-07" db="EMBL/GenBank/DDBJ databases">
        <title>Active sludge and wastewater microbial communities from Klosterneuburg, Austria.</title>
        <authorList>
            <person name="Wagner M."/>
        </authorList>
    </citation>
    <scope>NUCLEOTIDE SEQUENCE [LARGE SCALE GENOMIC DNA]</scope>
    <source>
        <strain evidence="1 2">Nm2</strain>
    </source>
</reference>
<sequence>MWQFFELEEQIGRYWHHLVGKADSYPSYPEAAVTLDSLRSALSVFLEAWVARQE</sequence>
<organism evidence="1 2">
    <name type="scientific">Nitrosomonas communis</name>
    <dbReference type="NCBI Taxonomy" id="44574"/>
    <lineage>
        <taxon>Bacteria</taxon>
        <taxon>Pseudomonadati</taxon>
        <taxon>Pseudomonadota</taxon>
        <taxon>Betaproteobacteria</taxon>
        <taxon>Nitrosomonadales</taxon>
        <taxon>Nitrosomonadaceae</taxon>
        <taxon>Nitrosomonas</taxon>
    </lineage>
</organism>
<evidence type="ECO:0000313" key="2">
    <source>
        <dbReference type="Proteomes" id="UP000324176"/>
    </source>
</evidence>
<dbReference type="Proteomes" id="UP000324176">
    <property type="component" value="Unassembled WGS sequence"/>
</dbReference>
<evidence type="ECO:0000313" key="1">
    <source>
        <dbReference type="EMBL" id="TYP78549.1"/>
    </source>
</evidence>
<comment type="caution">
    <text evidence="1">The sequence shown here is derived from an EMBL/GenBank/DDBJ whole genome shotgun (WGS) entry which is preliminary data.</text>
</comment>
<gene>
    <name evidence="1" type="ORF">BCL69_10716</name>
</gene>
<dbReference type="AlphaFoldDB" id="A0A5D3Y970"/>
<dbReference type="EMBL" id="VNHT01000071">
    <property type="protein sequence ID" value="TYP78549.1"/>
    <property type="molecule type" value="Genomic_DNA"/>
</dbReference>
<accession>A0A5D3Y970</accession>
<dbReference type="RefSeq" id="WP_235264356.1">
    <property type="nucleotide sequence ID" value="NZ_CP011451.1"/>
</dbReference>
<proteinExistence type="predicted"/>
<name>A0A5D3Y970_9PROT</name>